<gene>
    <name evidence="4" type="ORF">PPROV_000784900</name>
</gene>
<reference evidence="4" key="1">
    <citation type="submission" date="2020-10" db="EMBL/GenBank/DDBJ databases">
        <title>Unveiling of a novel bifunctional photoreceptor, Dualchrome1, isolated from a cosmopolitan green alga.</title>
        <authorList>
            <person name="Suzuki S."/>
            <person name="Kawachi M."/>
        </authorList>
    </citation>
    <scope>NUCLEOTIDE SEQUENCE</scope>
    <source>
        <strain evidence="4">NIES 2893</strain>
    </source>
</reference>
<dbReference type="PROSITE" id="PS50089">
    <property type="entry name" value="ZF_RING_2"/>
    <property type="match status" value="1"/>
</dbReference>
<dbReference type="Gene3D" id="3.30.40.10">
    <property type="entry name" value="Zinc/RING finger domain, C3HC4 (zinc finger)"/>
    <property type="match status" value="1"/>
</dbReference>
<feature type="compositionally biased region" description="Basic and acidic residues" evidence="2">
    <location>
        <begin position="265"/>
        <end position="290"/>
    </location>
</feature>
<feature type="domain" description="RING-type" evidence="3">
    <location>
        <begin position="332"/>
        <end position="373"/>
    </location>
</feature>
<sequence>MVARSGGPTKDARDGVVDKELLGAFRSQNPKHVEERARYFKPVPGLANQRIQCKECAGGTKFFDGLGELFGHCKSIQDANKGGRRSSQHGAMAVFIAIDLLKCRDATQSAVSRATLHCVRPASASAQSSRQQQHPHNVVTFSHRLAWPPMVISTGFCYHEPDRTDMRAKAASAEDVFLLYNNRGEFTGAVLAVFKSSLDGYRAAREWEREEDAETKKELVIFDDIMKIEKQLRLPTVKKNQLRKRLLETEVVTLKDIDRMEEEEREAKRRREGEEAREAERRRAEEEERVRKRKREEEEEEAERKREREDEEAARKRKREEEEEAAARARECNVCFDEMEDGKRAVLSCGHAKTCYGCAIHLWDTTRQCPECRATIEAEPRVVYL</sequence>
<dbReference type="AlphaFoldDB" id="A0A830HQ55"/>
<dbReference type="SMART" id="SM00184">
    <property type="entry name" value="RING"/>
    <property type="match status" value="1"/>
</dbReference>
<name>A0A830HQ55_9CHLO</name>
<dbReference type="GO" id="GO:0008270">
    <property type="term" value="F:zinc ion binding"/>
    <property type="evidence" value="ECO:0007669"/>
    <property type="project" value="UniProtKB-KW"/>
</dbReference>
<evidence type="ECO:0000256" key="2">
    <source>
        <dbReference type="SAM" id="MobiDB-lite"/>
    </source>
</evidence>
<accession>A0A830HQ55</accession>
<dbReference type="PANTHER" id="PTHR23041:SF78">
    <property type="entry name" value="E3 UBIQUITIN-PROTEIN LIGASE RNF4"/>
    <property type="match status" value="1"/>
</dbReference>
<keyword evidence="1" id="KW-0863">Zinc-finger</keyword>
<dbReference type="InterPro" id="IPR013083">
    <property type="entry name" value="Znf_RING/FYVE/PHD"/>
</dbReference>
<dbReference type="InterPro" id="IPR047134">
    <property type="entry name" value="RNF4"/>
</dbReference>
<evidence type="ECO:0000259" key="3">
    <source>
        <dbReference type="PROSITE" id="PS50089"/>
    </source>
</evidence>
<comment type="caution">
    <text evidence="4">The sequence shown here is derived from an EMBL/GenBank/DDBJ whole genome shotgun (WGS) entry which is preliminary data.</text>
</comment>
<dbReference type="PANTHER" id="PTHR23041">
    <property type="entry name" value="RING FINGER DOMAIN-CONTAINING"/>
    <property type="match status" value="1"/>
</dbReference>
<protein>
    <recommendedName>
        <fullName evidence="3">RING-type domain-containing protein</fullName>
    </recommendedName>
</protein>
<dbReference type="SUPFAM" id="SSF57850">
    <property type="entry name" value="RING/U-box"/>
    <property type="match status" value="1"/>
</dbReference>
<keyword evidence="1" id="KW-0862">Zinc</keyword>
<dbReference type="EMBL" id="BNJQ01000023">
    <property type="protein sequence ID" value="GHP09112.1"/>
    <property type="molecule type" value="Genomic_DNA"/>
</dbReference>
<dbReference type="InterPro" id="IPR001841">
    <property type="entry name" value="Znf_RING"/>
</dbReference>
<evidence type="ECO:0000256" key="1">
    <source>
        <dbReference type="PROSITE-ProRule" id="PRU00175"/>
    </source>
</evidence>
<evidence type="ECO:0000313" key="4">
    <source>
        <dbReference type="EMBL" id="GHP09112.1"/>
    </source>
</evidence>
<keyword evidence="5" id="KW-1185">Reference proteome</keyword>
<dbReference type="Pfam" id="PF13920">
    <property type="entry name" value="zf-C3HC4_3"/>
    <property type="match status" value="1"/>
</dbReference>
<proteinExistence type="predicted"/>
<organism evidence="4 5">
    <name type="scientific">Pycnococcus provasolii</name>
    <dbReference type="NCBI Taxonomy" id="41880"/>
    <lineage>
        <taxon>Eukaryota</taxon>
        <taxon>Viridiplantae</taxon>
        <taxon>Chlorophyta</taxon>
        <taxon>Pseudoscourfieldiophyceae</taxon>
        <taxon>Pseudoscourfieldiales</taxon>
        <taxon>Pycnococcaceae</taxon>
        <taxon>Pycnococcus</taxon>
    </lineage>
</organism>
<feature type="region of interest" description="Disordered" evidence="2">
    <location>
        <begin position="262"/>
        <end position="322"/>
    </location>
</feature>
<dbReference type="Proteomes" id="UP000660262">
    <property type="component" value="Unassembled WGS sequence"/>
</dbReference>
<evidence type="ECO:0000313" key="5">
    <source>
        <dbReference type="Proteomes" id="UP000660262"/>
    </source>
</evidence>
<keyword evidence="1" id="KW-0479">Metal-binding</keyword>